<dbReference type="Proteomes" id="UP001446205">
    <property type="component" value="Unassembled WGS sequence"/>
</dbReference>
<keyword evidence="3 8" id="KW-0349">Heme</keyword>
<keyword evidence="9" id="KW-0732">Signal</keyword>
<dbReference type="PANTHER" id="PTHR33751:SF9">
    <property type="entry name" value="CYTOCHROME C4"/>
    <property type="match status" value="1"/>
</dbReference>
<sequence>MKKQWVLAAAVAMLVGSGVSQAAPLGDAAAGQTASVACAACHGADGNSVAPTFPKLAGQHPDYIVKQLSNFKAHTRNDPDAAIMFGMAAPLDEPTMRNLAAYFSSQQPVKGAATDPAQITKGKAIYRGGIADRNIPACASCHGPAAQGISPLFPRLAGQHSMYVVNQLKYFQSAQRANDPAMMMRSIAKDLTEADMQAVAAYLQSL</sequence>
<reference evidence="11 12" key="1">
    <citation type="submission" date="2024-04" db="EMBL/GenBank/DDBJ databases">
        <authorList>
            <person name="Abashina T."/>
            <person name="Shaikin A."/>
        </authorList>
    </citation>
    <scope>NUCLEOTIDE SEQUENCE [LARGE SCALE GENOMIC DNA]</scope>
    <source>
        <strain evidence="11 12">AAFK</strain>
    </source>
</reference>
<comment type="subcellular location">
    <subcellularLocation>
        <location evidence="1">Periplasm</location>
    </subcellularLocation>
</comment>
<keyword evidence="6" id="KW-0249">Electron transport</keyword>
<evidence type="ECO:0000313" key="11">
    <source>
        <dbReference type="EMBL" id="MEK8089520.1"/>
    </source>
</evidence>
<evidence type="ECO:0000256" key="4">
    <source>
        <dbReference type="ARBA" id="ARBA00022723"/>
    </source>
</evidence>
<keyword evidence="12" id="KW-1185">Reference proteome</keyword>
<feature type="domain" description="Cytochrome c" evidence="10">
    <location>
        <begin position="117"/>
        <end position="206"/>
    </location>
</feature>
<dbReference type="PANTHER" id="PTHR33751">
    <property type="entry name" value="CBB3-TYPE CYTOCHROME C OXIDASE SUBUNIT FIXP"/>
    <property type="match status" value="1"/>
</dbReference>
<keyword evidence="2" id="KW-0813">Transport</keyword>
<accession>A0ABU9DA03</accession>
<dbReference type="PROSITE" id="PS51007">
    <property type="entry name" value="CYTC"/>
    <property type="match status" value="2"/>
</dbReference>
<dbReference type="Gene3D" id="1.10.760.10">
    <property type="entry name" value="Cytochrome c-like domain"/>
    <property type="match status" value="2"/>
</dbReference>
<evidence type="ECO:0000256" key="2">
    <source>
        <dbReference type="ARBA" id="ARBA00022448"/>
    </source>
</evidence>
<evidence type="ECO:0000256" key="9">
    <source>
        <dbReference type="SAM" id="SignalP"/>
    </source>
</evidence>
<dbReference type="SUPFAM" id="SSF46626">
    <property type="entry name" value="Cytochrome c"/>
    <property type="match status" value="2"/>
</dbReference>
<evidence type="ECO:0000259" key="10">
    <source>
        <dbReference type="PROSITE" id="PS51007"/>
    </source>
</evidence>
<dbReference type="InterPro" id="IPR036909">
    <property type="entry name" value="Cyt_c-like_dom_sf"/>
</dbReference>
<keyword evidence="5" id="KW-0574">Periplasm</keyword>
<evidence type="ECO:0000256" key="7">
    <source>
        <dbReference type="ARBA" id="ARBA00023004"/>
    </source>
</evidence>
<evidence type="ECO:0000313" key="12">
    <source>
        <dbReference type="Proteomes" id="UP001446205"/>
    </source>
</evidence>
<evidence type="ECO:0000256" key="1">
    <source>
        <dbReference type="ARBA" id="ARBA00004418"/>
    </source>
</evidence>
<proteinExistence type="predicted"/>
<gene>
    <name evidence="11" type="ORF">WOB96_07050</name>
</gene>
<dbReference type="InterPro" id="IPR009056">
    <property type="entry name" value="Cyt_c-like_dom"/>
</dbReference>
<dbReference type="InterPro" id="IPR024167">
    <property type="entry name" value="Cytochrome_c4-like"/>
</dbReference>
<feature type="domain" description="Cytochrome c" evidence="10">
    <location>
        <begin position="26"/>
        <end position="107"/>
    </location>
</feature>
<dbReference type="InterPro" id="IPR050597">
    <property type="entry name" value="Cytochrome_c_Oxidase_Subunit"/>
</dbReference>
<organism evidence="11 12">
    <name type="scientific">Thermithiobacillus plumbiphilus</name>
    <dbReference type="NCBI Taxonomy" id="1729899"/>
    <lineage>
        <taxon>Bacteria</taxon>
        <taxon>Pseudomonadati</taxon>
        <taxon>Pseudomonadota</taxon>
        <taxon>Acidithiobacillia</taxon>
        <taxon>Acidithiobacillales</taxon>
        <taxon>Thermithiobacillaceae</taxon>
        <taxon>Thermithiobacillus</taxon>
    </lineage>
</organism>
<dbReference type="Pfam" id="PF00034">
    <property type="entry name" value="Cytochrom_C"/>
    <property type="match status" value="2"/>
</dbReference>
<dbReference type="PIRSF" id="PIRSF000005">
    <property type="entry name" value="Cytochrome_c4"/>
    <property type="match status" value="1"/>
</dbReference>
<protein>
    <submittedName>
        <fullName evidence="11">C-type cytochrome</fullName>
    </submittedName>
</protein>
<evidence type="ECO:0000256" key="3">
    <source>
        <dbReference type="ARBA" id="ARBA00022617"/>
    </source>
</evidence>
<name>A0ABU9DA03_9PROT</name>
<keyword evidence="4 8" id="KW-0479">Metal-binding</keyword>
<feature type="chain" id="PRO_5045845583" evidence="9">
    <location>
        <begin position="23"/>
        <end position="206"/>
    </location>
</feature>
<keyword evidence="7 8" id="KW-0408">Iron</keyword>
<dbReference type="EMBL" id="JBBPCO010000006">
    <property type="protein sequence ID" value="MEK8089520.1"/>
    <property type="molecule type" value="Genomic_DNA"/>
</dbReference>
<evidence type="ECO:0000256" key="8">
    <source>
        <dbReference type="PROSITE-ProRule" id="PRU00433"/>
    </source>
</evidence>
<comment type="caution">
    <text evidence="11">The sequence shown here is derived from an EMBL/GenBank/DDBJ whole genome shotgun (WGS) entry which is preliminary data.</text>
</comment>
<evidence type="ECO:0000256" key="5">
    <source>
        <dbReference type="ARBA" id="ARBA00022764"/>
    </source>
</evidence>
<feature type="signal peptide" evidence="9">
    <location>
        <begin position="1"/>
        <end position="22"/>
    </location>
</feature>
<dbReference type="RefSeq" id="WP_341370577.1">
    <property type="nucleotide sequence ID" value="NZ_JBBPCO010000006.1"/>
</dbReference>
<evidence type="ECO:0000256" key="6">
    <source>
        <dbReference type="ARBA" id="ARBA00022982"/>
    </source>
</evidence>